<name>A0A420FXT2_9SPHI</name>
<proteinExistence type="predicted"/>
<gene>
    <name evidence="1" type="ORF">BCY89_27325</name>
</gene>
<protein>
    <submittedName>
        <fullName evidence="1">Uncharacterized protein</fullName>
    </submittedName>
</protein>
<dbReference type="RefSeq" id="WP_120333901.1">
    <property type="nucleotide sequence ID" value="NZ_MCAQ01000009.1"/>
</dbReference>
<dbReference type="AlphaFoldDB" id="A0A420FXT2"/>
<dbReference type="EMBL" id="MCAQ01000009">
    <property type="protein sequence ID" value="RKF37704.1"/>
    <property type="molecule type" value="Genomic_DNA"/>
</dbReference>
<dbReference type="Proteomes" id="UP000286402">
    <property type="component" value="Unassembled WGS sequence"/>
</dbReference>
<organism evidence="1 2">
    <name type="scientific">Sphingobacterium siyangense</name>
    <dbReference type="NCBI Taxonomy" id="459529"/>
    <lineage>
        <taxon>Bacteria</taxon>
        <taxon>Pseudomonadati</taxon>
        <taxon>Bacteroidota</taxon>
        <taxon>Sphingobacteriia</taxon>
        <taxon>Sphingobacteriales</taxon>
        <taxon>Sphingobacteriaceae</taxon>
        <taxon>Sphingobacterium</taxon>
    </lineage>
</organism>
<accession>A0A420FXT2</accession>
<evidence type="ECO:0000313" key="2">
    <source>
        <dbReference type="Proteomes" id="UP000286402"/>
    </source>
</evidence>
<keyword evidence="2" id="KW-1185">Reference proteome</keyword>
<reference evidence="1 2" key="1">
    <citation type="submission" date="2016-07" db="EMBL/GenBank/DDBJ databases">
        <title>Genome analysis of Sphingobacterium siyangense T12B17.</title>
        <authorList>
            <person name="Xu D."/>
            <person name="Su Y."/>
            <person name="Zheng S."/>
        </authorList>
    </citation>
    <scope>NUCLEOTIDE SEQUENCE [LARGE SCALE GENOMIC DNA]</scope>
    <source>
        <strain evidence="1 2">T12B17</strain>
    </source>
</reference>
<comment type="caution">
    <text evidence="1">The sequence shown here is derived from an EMBL/GenBank/DDBJ whole genome shotgun (WGS) entry which is preliminary data.</text>
</comment>
<sequence length="760" mass="90226">MFYISAQPAEQYFLWQLEIQLQNFEDMGILAENIHVLLAYNPEIGIPDNFRNFATINHQGQFFFYPDHRKKRNYLSSIRPHILVQHFREHPILTQQVICYHDSDILFRERLNESLLSSTPFWYFGDTRNYISYDYLARYGKEFLLNLCAAVDIDPAIVEKNKDHSGGAQHIMKGVDEIFWSEVEYYSEVIFDYMENFNKSIRNNTNKVQAWCADMWAVLWTAWKHNREVRLHNELNFSWPKEHISQYYKSKILHNSGVFDSDKTNYFCKLLFKVTDPYHLDFSKLKKDRCSMVYVEQINRISTKKQKPAINDCAIILLLRSAVTSQQQDKIENYINYLHKHLTVEIHIVERGDWPVFNQNLAKGKAKYAFINNEKIDQFILKRIKKEFFIYVDVNILLPIENILSSFEMLKKNSNSIVLPMDQVIELSNTQYDLFRDTLARGLDRRDDSQEKKRIDYIESFAMSKQSFFKCGGNNIQWHFYQEDGFNLERQTRCRLMGMSIIMIRKPAFKLFFWDFNIEIYRKNSLNRYLRATKATIDDVKRSIAHGSNSVTRGYGRKSTIKNLSFGICSLKENVDILHSREELSRSEPVSITPIEVDHSNAFHLVFNQIITKSKRSKFDFVILINENLDFKKYNIDIFWRTVEEMSRYGLQMLSAISDRNYGKETIINARLFHVEYLPNSPFFLIHKSLFSKILSKSFNKDMRLEQYLNSLSEHVGMMAPFLGKLKMLNSESRDYQNTKDRMIHMENLEDELMWKLKNQ</sequence>
<evidence type="ECO:0000313" key="1">
    <source>
        <dbReference type="EMBL" id="RKF37704.1"/>
    </source>
</evidence>